<dbReference type="RefSeq" id="WP_341844951.1">
    <property type="nucleotide sequence ID" value="NZ_FCNX02000002.1"/>
</dbReference>
<dbReference type="Pfam" id="PF05488">
    <property type="entry name" value="PAAR_motif"/>
    <property type="match status" value="1"/>
</dbReference>
<evidence type="ECO:0000313" key="1">
    <source>
        <dbReference type="EMBL" id="SAK51997.1"/>
    </source>
</evidence>
<proteinExistence type="predicted"/>
<dbReference type="InterPro" id="IPR008727">
    <property type="entry name" value="PAAR_motif"/>
</dbReference>
<protein>
    <submittedName>
        <fullName evidence="1">PAAR repeat-containing protein</fullName>
    </submittedName>
</protein>
<dbReference type="Proteomes" id="UP000054903">
    <property type="component" value="Unassembled WGS sequence"/>
</dbReference>
<comment type="caution">
    <text evidence="1">The sequence shown here is derived from an EMBL/GenBank/DDBJ whole genome shotgun (WGS) entry which is preliminary data.</text>
</comment>
<accession>A0A158A4H1</accession>
<gene>
    <name evidence="1" type="ORF">AWB77_01356</name>
</gene>
<evidence type="ECO:0000313" key="2">
    <source>
        <dbReference type="Proteomes" id="UP000054903"/>
    </source>
</evidence>
<keyword evidence="2" id="KW-1185">Reference proteome</keyword>
<dbReference type="AlphaFoldDB" id="A0A158A4H1"/>
<name>A0A158A4H1_9BURK</name>
<reference evidence="1" key="1">
    <citation type="submission" date="2016-01" db="EMBL/GenBank/DDBJ databases">
        <authorList>
            <person name="Peeters C."/>
        </authorList>
    </citation>
    <scope>NUCLEOTIDE SEQUENCE</scope>
    <source>
        <strain evidence="1">LMG 29320</strain>
    </source>
</reference>
<dbReference type="EMBL" id="FCNX02000002">
    <property type="protein sequence ID" value="SAK51997.1"/>
    <property type="molecule type" value="Genomic_DNA"/>
</dbReference>
<dbReference type="STRING" id="1777138.AWB77_01356"/>
<organism evidence="1 2">
    <name type="scientific">Caballeronia fortuita</name>
    <dbReference type="NCBI Taxonomy" id="1777138"/>
    <lineage>
        <taxon>Bacteria</taxon>
        <taxon>Pseudomonadati</taxon>
        <taxon>Pseudomonadota</taxon>
        <taxon>Betaproteobacteria</taxon>
        <taxon>Burkholderiales</taxon>
        <taxon>Burkholderiaceae</taxon>
        <taxon>Caballeronia</taxon>
    </lineage>
</organism>
<sequence>MPRRQSLWILILLAGVSLHFLNALVCYRHHSFEWRLSLTLDSMTDRLVAKGDWTTTRGRVLGGSSSFYASNGQTLARRNDLATCGDCKGAFPILGTADTWLDEGLPTVKHMDRVLCPCGQNRVLSGNREFLFTSSGAPKESATPMASFASSAASKSVFDETYVLRDRSSGRPLANMPYRLVSTSGIVVQGVTDQAGRTQRIETSAAEEITVEIEEAL</sequence>
<dbReference type="CDD" id="cd14744">
    <property type="entry name" value="PAAR_CT_2"/>
    <property type="match status" value="1"/>
</dbReference>